<reference evidence="1 2" key="1">
    <citation type="submission" date="2016-04" db="EMBL/GenBank/DDBJ databases">
        <title>Complete genome sequence of Thermococcus pacificus type strain P4.</title>
        <authorList>
            <person name="Oger P.M."/>
        </authorList>
    </citation>
    <scope>NUCLEOTIDE SEQUENCE [LARGE SCALE GENOMIC DNA]</scope>
    <source>
        <strain evidence="1 2">P-4</strain>
    </source>
</reference>
<dbReference type="OrthoDB" id="86217at2157"/>
<evidence type="ECO:0000313" key="1">
    <source>
        <dbReference type="EMBL" id="ASJ07169.1"/>
    </source>
</evidence>
<proteinExistence type="predicted"/>
<dbReference type="Gene3D" id="3.40.50.12090">
    <property type="match status" value="1"/>
</dbReference>
<gene>
    <name evidence="1" type="ORF">A3L08_07465</name>
</gene>
<dbReference type="EMBL" id="CP015102">
    <property type="protein sequence ID" value="ASJ07169.1"/>
    <property type="molecule type" value="Genomic_DNA"/>
</dbReference>
<sequence>MMWKKGVALLFGLMLITAGLAFGKAAAAESSVTVILVSDNEADSALAEYLANITGAFVVTTTWGIYDPNVTAEIMNYAPDQVIIIGGPDAVVDQYVGDLENLNITVERWWDANRYETNVAVIGNATVKLKLKFENSVIVVPGNDTGAIKEALRRAVKVHGIILLANNTTDPVRVMAKFQIRPKNMTIIRSHVTKGVAERVREKVANQTNITEVEVNITPEMALQAINISEQRIATAEEMLANVTLPPQIERVSEKMLELARKELNISKEAYGEGNYGKAYGQAIAAKAHAEFVIRMASKEWQNKIRFDPAKRAELFVHRVETQLRIMEKAGVNVTEIRELVDQLKTAIENKDYDTIDALMERIQRKLLETYTRGKDKFRDHIMLPKRGKHGEP</sequence>
<keyword evidence="2" id="KW-1185">Reference proteome</keyword>
<dbReference type="KEGG" id="tpaf:A3L08_07465"/>
<dbReference type="AlphaFoldDB" id="A0A218P8R3"/>
<evidence type="ECO:0008006" key="3">
    <source>
        <dbReference type="Google" id="ProtNLM"/>
    </source>
</evidence>
<dbReference type="RefSeq" id="WP_088854420.1">
    <property type="nucleotide sequence ID" value="NZ_CP015102.1"/>
</dbReference>
<evidence type="ECO:0000313" key="2">
    <source>
        <dbReference type="Proteomes" id="UP000197418"/>
    </source>
</evidence>
<protein>
    <recommendedName>
        <fullName evidence="3">Cell wall-binding repeat 2 family protein</fullName>
    </recommendedName>
</protein>
<dbReference type="Proteomes" id="UP000197418">
    <property type="component" value="Chromosome"/>
</dbReference>
<dbReference type="GeneID" id="33316096"/>
<accession>A0A218P8R3</accession>
<name>A0A218P8R3_9EURY</name>
<organism evidence="1 2">
    <name type="scientific">Thermococcus pacificus</name>
    <dbReference type="NCBI Taxonomy" id="71998"/>
    <lineage>
        <taxon>Archaea</taxon>
        <taxon>Methanobacteriati</taxon>
        <taxon>Methanobacteriota</taxon>
        <taxon>Thermococci</taxon>
        <taxon>Thermococcales</taxon>
        <taxon>Thermococcaceae</taxon>
        <taxon>Thermococcus</taxon>
    </lineage>
</organism>